<dbReference type="EMBL" id="JBANQN010000002">
    <property type="protein sequence ID" value="KAK6798909.1"/>
    <property type="molecule type" value="Genomic_DNA"/>
</dbReference>
<dbReference type="GO" id="GO:0003676">
    <property type="term" value="F:nucleic acid binding"/>
    <property type="evidence" value="ECO:0007669"/>
    <property type="project" value="InterPro"/>
</dbReference>
<sequence>MPRETDTCHRCVKSGHWATQCPNNSNFVGADENKVSVFQVG</sequence>
<dbReference type="InterPro" id="IPR001878">
    <property type="entry name" value="Znf_CCHC"/>
</dbReference>
<dbReference type="SMART" id="SM00343">
    <property type="entry name" value="ZnF_C2HC"/>
    <property type="match status" value="1"/>
</dbReference>
<keyword evidence="1" id="KW-0479">Metal-binding</keyword>
<keyword evidence="1" id="KW-0863">Zinc-finger</keyword>
<evidence type="ECO:0000313" key="4">
    <source>
        <dbReference type="Proteomes" id="UP001371456"/>
    </source>
</evidence>
<dbReference type="SUPFAM" id="SSF57756">
    <property type="entry name" value="Retrovirus zinc finger-like domains"/>
    <property type="match status" value="1"/>
</dbReference>
<feature type="domain" description="CCHC-type" evidence="2">
    <location>
        <begin position="8"/>
        <end position="23"/>
    </location>
</feature>
<comment type="caution">
    <text evidence="3">The sequence shown here is derived from an EMBL/GenBank/DDBJ whole genome shotgun (WGS) entry which is preliminary data.</text>
</comment>
<protein>
    <recommendedName>
        <fullName evidence="2">CCHC-type domain-containing protein</fullName>
    </recommendedName>
</protein>
<keyword evidence="4" id="KW-1185">Reference proteome</keyword>
<accession>A0AAN8YM03</accession>
<evidence type="ECO:0000313" key="3">
    <source>
        <dbReference type="EMBL" id="KAK6798909.1"/>
    </source>
</evidence>
<dbReference type="GO" id="GO:0008270">
    <property type="term" value="F:zinc ion binding"/>
    <property type="evidence" value="ECO:0007669"/>
    <property type="project" value="UniProtKB-KW"/>
</dbReference>
<name>A0AAN8YM03_SOLBU</name>
<reference evidence="3 4" key="1">
    <citation type="submission" date="2024-02" db="EMBL/GenBank/DDBJ databases">
        <title>de novo genome assembly of Solanum bulbocastanum strain 11H21.</title>
        <authorList>
            <person name="Hosaka A.J."/>
        </authorList>
    </citation>
    <scope>NUCLEOTIDE SEQUENCE [LARGE SCALE GENOMIC DNA]</scope>
    <source>
        <tissue evidence="3">Young leaves</tissue>
    </source>
</reference>
<evidence type="ECO:0000259" key="2">
    <source>
        <dbReference type="PROSITE" id="PS50158"/>
    </source>
</evidence>
<organism evidence="3 4">
    <name type="scientific">Solanum bulbocastanum</name>
    <name type="common">Wild potato</name>
    <dbReference type="NCBI Taxonomy" id="147425"/>
    <lineage>
        <taxon>Eukaryota</taxon>
        <taxon>Viridiplantae</taxon>
        <taxon>Streptophyta</taxon>
        <taxon>Embryophyta</taxon>
        <taxon>Tracheophyta</taxon>
        <taxon>Spermatophyta</taxon>
        <taxon>Magnoliopsida</taxon>
        <taxon>eudicotyledons</taxon>
        <taxon>Gunneridae</taxon>
        <taxon>Pentapetalae</taxon>
        <taxon>asterids</taxon>
        <taxon>lamiids</taxon>
        <taxon>Solanales</taxon>
        <taxon>Solanaceae</taxon>
        <taxon>Solanoideae</taxon>
        <taxon>Solaneae</taxon>
        <taxon>Solanum</taxon>
    </lineage>
</organism>
<dbReference type="Pfam" id="PF00098">
    <property type="entry name" value="zf-CCHC"/>
    <property type="match status" value="1"/>
</dbReference>
<dbReference type="Proteomes" id="UP001371456">
    <property type="component" value="Unassembled WGS sequence"/>
</dbReference>
<proteinExistence type="predicted"/>
<dbReference type="InterPro" id="IPR036875">
    <property type="entry name" value="Znf_CCHC_sf"/>
</dbReference>
<dbReference type="AlphaFoldDB" id="A0AAN8YM03"/>
<evidence type="ECO:0000256" key="1">
    <source>
        <dbReference type="PROSITE-ProRule" id="PRU00047"/>
    </source>
</evidence>
<gene>
    <name evidence="3" type="ORF">RDI58_006612</name>
</gene>
<keyword evidence="1" id="KW-0862">Zinc</keyword>
<dbReference type="PROSITE" id="PS50158">
    <property type="entry name" value="ZF_CCHC"/>
    <property type="match status" value="1"/>
</dbReference>
<dbReference type="Gene3D" id="4.10.60.10">
    <property type="entry name" value="Zinc finger, CCHC-type"/>
    <property type="match status" value="1"/>
</dbReference>